<dbReference type="AlphaFoldDB" id="A0A561UHX9"/>
<proteinExistence type="predicted"/>
<feature type="transmembrane region" description="Helical" evidence="2">
    <location>
        <begin position="99"/>
        <end position="120"/>
    </location>
</feature>
<evidence type="ECO:0008006" key="5">
    <source>
        <dbReference type="Google" id="ProtNLM"/>
    </source>
</evidence>
<evidence type="ECO:0000256" key="1">
    <source>
        <dbReference type="SAM" id="MobiDB-lite"/>
    </source>
</evidence>
<evidence type="ECO:0000256" key="2">
    <source>
        <dbReference type="SAM" id="Phobius"/>
    </source>
</evidence>
<feature type="transmembrane region" description="Helical" evidence="2">
    <location>
        <begin position="30"/>
        <end position="54"/>
    </location>
</feature>
<evidence type="ECO:0000313" key="4">
    <source>
        <dbReference type="Proteomes" id="UP000317940"/>
    </source>
</evidence>
<name>A0A561UHX9_9ACTN</name>
<evidence type="ECO:0000313" key="3">
    <source>
        <dbReference type="EMBL" id="TWF98967.1"/>
    </source>
</evidence>
<comment type="caution">
    <text evidence="3">The sequence shown here is derived from an EMBL/GenBank/DDBJ whole genome shotgun (WGS) entry which is preliminary data.</text>
</comment>
<feature type="transmembrane region" description="Helical" evidence="2">
    <location>
        <begin position="141"/>
        <end position="160"/>
    </location>
</feature>
<keyword evidence="4" id="KW-1185">Reference proteome</keyword>
<accession>A0A561UHX9</accession>
<dbReference type="EMBL" id="VIWT01000001">
    <property type="protein sequence ID" value="TWF98967.1"/>
    <property type="molecule type" value="Genomic_DNA"/>
</dbReference>
<gene>
    <name evidence="3" type="ORF">FHX73_112797</name>
</gene>
<reference evidence="3 4" key="1">
    <citation type="submission" date="2019-06" db="EMBL/GenBank/DDBJ databases">
        <title>Sequencing the genomes of 1000 actinobacteria strains.</title>
        <authorList>
            <person name="Klenk H.-P."/>
        </authorList>
    </citation>
    <scope>NUCLEOTIDE SEQUENCE [LARGE SCALE GENOMIC DNA]</scope>
    <source>
        <strain evidence="3 4">DSM 44826</strain>
    </source>
</reference>
<sequence length="447" mass="48789">MRGASADEGTKDYGSRTGRIWLLPVRRHHALLLGWTVLWFLIVEPSGGVSWHYLREGEQLLFTKQGGGGLSLYAHHPELQIGPVSLLAARLFSPFSDHLGQVLAEGTMSVLGLVMLVLVGRTAAWYYRGTGTNHRRLQQRILIAGLAFIPMWVEVSVRFAHLDDVLALFFTMLAVHALVRQQPVAVGIFLALAVDSKPWAISFLPLILALPRQYWWRTFLWFCGLVAIAWLPFYLGNLGSMAAAKFTIPNQPASSLRWLGVSDPSTPVWDRPAQFAIGMGLGVLAVRRGRWPAVVLVGANARILLDPSVYTYYTASILLGTLLWDAVGQRRLVPWWSWIALAALYGGALAPVSDSTKGMVRLAFVVVSTAYVLLWPTKQPRKRGRAGRGRGSGRRGGTPVERPTLALTPVAAPVGAPVPAQGGGRRARGRGGPVPREGENRAPAATR</sequence>
<protein>
    <recommendedName>
        <fullName evidence="5">DUF2029 domain-containing protein</fullName>
    </recommendedName>
</protein>
<keyword evidence="2" id="KW-1133">Transmembrane helix</keyword>
<feature type="transmembrane region" description="Helical" evidence="2">
    <location>
        <begin position="214"/>
        <end position="235"/>
    </location>
</feature>
<feature type="transmembrane region" description="Helical" evidence="2">
    <location>
        <begin position="166"/>
        <end position="193"/>
    </location>
</feature>
<feature type="compositionally biased region" description="Basic residues" evidence="1">
    <location>
        <begin position="381"/>
        <end position="393"/>
    </location>
</feature>
<dbReference type="Proteomes" id="UP000317940">
    <property type="component" value="Unassembled WGS sequence"/>
</dbReference>
<keyword evidence="2" id="KW-0472">Membrane</keyword>
<feature type="transmembrane region" description="Helical" evidence="2">
    <location>
        <begin position="358"/>
        <end position="375"/>
    </location>
</feature>
<feature type="transmembrane region" description="Helical" evidence="2">
    <location>
        <begin position="335"/>
        <end position="352"/>
    </location>
</feature>
<feature type="compositionally biased region" description="Low complexity" evidence="1">
    <location>
        <begin position="409"/>
        <end position="420"/>
    </location>
</feature>
<feature type="region of interest" description="Disordered" evidence="1">
    <location>
        <begin position="381"/>
        <end position="447"/>
    </location>
</feature>
<keyword evidence="2" id="KW-0812">Transmembrane</keyword>
<organism evidence="3 4">
    <name type="scientific">Kitasatospora viridis</name>
    <dbReference type="NCBI Taxonomy" id="281105"/>
    <lineage>
        <taxon>Bacteria</taxon>
        <taxon>Bacillati</taxon>
        <taxon>Actinomycetota</taxon>
        <taxon>Actinomycetes</taxon>
        <taxon>Kitasatosporales</taxon>
        <taxon>Streptomycetaceae</taxon>
        <taxon>Kitasatospora</taxon>
    </lineage>
</organism>